<keyword evidence="3" id="KW-1185">Reference proteome</keyword>
<dbReference type="Proteomes" id="UP000075901">
    <property type="component" value="Unassembled WGS sequence"/>
</dbReference>
<reference evidence="2" key="2">
    <citation type="submission" date="2020-05" db="UniProtKB">
        <authorList>
            <consortium name="EnsemblMetazoa"/>
        </authorList>
    </citation>
    <scope>IDENTIFICATION</scope>
    <source>
        <strain evidence="2">maculatus3</strain>
    </source>
</reference>
<organism evidence="2 3">
    <name type="scientific">Anopheles maculatus</name>
    <dbReference type="NCBI Taxonomy" id="74869"/>
    <lineage>
        <taxon>Eukaryota</taxon>
        <taxon>Metazoa</taxon>
        <taxon>Ecdysozoa</taxon>
        <taxon>Arthropoda</taxon>
        <taxon>Hexapoda</taxon>
        <taxon>Insecta</taxon>
        <taxon>Pterygota</taxon>
        <taxon>Neoptera</taxon>
        <taxon>Endopterygota</taxon>
        <taxon>Diptera</taxon>
        <taxon>Nematocera</taxon>
        <taxon>Culicoidea</taxon>
        <taxon>Culicidae</taxon>
        <taxon>Anophelinae</taxon>
        <taxon>Anopheles</taxon>
        <taxon>Anopheles maculatus group</taxon>
    </lineage>
</organism>
<protein>
    <submittedName>
        <fullName evidence="2">Uncharacterized protein</fullName>
    </submittedName>
</protein>
<accession>A0A182T012</accession>
<feature type="region of interest" description="Disordered" evidence="1">
    <location>
        <begin position="1"/>
        <end position="41"/>
    </location>
</feature>
<dbReference type="VEuPathDB" id="VectorBase:AMAM016850"/>
<evidence type="ECO:0000313" key="2">
    <source>
        <dbReference type="EnsemblMetazoa" id="AMAM016850-PA"/>
    </source>
</evidence>
<evidence type="ECO:0000313" key="3">
    <source>
        <dbReference type="Proteomes" id="UP000075901"/>
    </source>
</evidence>
<evidence type="ECO:0000256" key="1">
    <source>
        <dbReference type="SAM" id="MobiDB-lite"/>
    </source>
</evidence>
<reference evidence="3" key="1">
    <citation type="submission" date="2013-09" db="EMBL/GenBank/DDBJ databases">
        <title>The Genome Sequence of Anopheles maculatus species B.</title>
        <authorList>
            <consortium name="The Broad Institute Genomics Platform"/>
            <person name="Neafsey D.E."/>
            <person name="Besansky N."/>
            <person name="Howell P."/>
            <person name="Walton C."/>
            <person name="Young S.K."/>
            <person name="Zeng Q."/>
            <person name="Gargeya S."/>
            <person name="Fitzgerald M."/>
            <person name="Haas B."/>
            <person name="Abouelleil A."/>
            <person name="Allen A.W."/>
            <person name="Alvarado L."/>
            <person name="Arachchi H.M."/>
            <person name="Berlin A.M."/>
            <person name="Chapman S.B."/>
            <person name="Gainer-Dewar J."/>
            <person name="Goldberg J."/>
            <person name="Griggs A."/>
            <person name="Gujja S."/>
            <person name="Hansen M."/>
            <person name="Howarth C."/>
            <person name="Imamovic A."/>
            <person name="Ireland A."/>
            <person name="Larimer J."/>
            <person name="McCowan C."/>
            <person name="Murphy C."/>
            <person name="Pearson M."/>
            <person name="Poon T.W."/>
            <person name="Priest M."/>
            <person name="Roberts A."/>
            <person name="Saif S."/>
            <person name="Shea T."/>
            <person name="Sisk P."/>
            <person name="Sykes S."/>
            <person name="Wortman J."/>
            <person name="Nusbaum C."/>
            <person name="Birren B."/>
        </authorList>
    </citation>
    <scope>NUCLEOTIDE SEQUENCE [LARGE SCALE GENOMIC DNA]</scope>
    <source>
        <strain evidence="3">maculatus3</strain>
    </source>
</reference>
<proteinExistence type="predicted"/>
<feature type="region of interest" description="Disordered" evidence="1">
    <location>
        <begin position="173"/>
        <end position="206"/>
    </location>
</feature>
<name>A0A182T012_9DIPT</name>
<dbReference type="AlphaFoldDB" id="A0A182T012"/>
<sequence length="237" mass="25447">MAAARPDNGNKQDSTAIQPMQRPKPPQQPIPTPPSSTSAASRYPTFFLNARKQVTRSPVPNVVRRLAPTQPRRQLPPSVPTVVTGSNNGGALLISADNLRRTVYATLPSVSLHGTSTVGCNGLTNTIVSFAGRQAVTIPVQSTYDLVSVVRPTVPTPPATIYKLVNAGSVPTGRKRMPLLAPKPASKNGVQKSGEQAIDSPNGVNGRASSVRYNNAPGWRRILRNKVIVYIRYLSHF</sequence>
<dbReference type="EnsemblMetazoa" id="AMAM016850-RA">
    <property type="protein sequence ID" value="AMAM016850-PA"/>
    <property type="gene ID" value="AMAM016850"/>
</dbReference>
<feature type="compositionally biased region" description="Pro residues" evidence="1">
    <location>
        <begin position="22"/>
        <end position="34"/>
    </location>
</feature>